<dbReference type="HOGENOM" id="CLU_857250_0_0_6"/>
<evidence type="ECO:0000313" key="3">
    <source>
        <dbReference type="Proteomes" id="UP000009145"/>
    </source>
</evidence>
<dbReference type="PATRIC" id="fig|754477.3.peg.1439"/>
<dbReference type="KEGG" id="mec:Q7C_1459"/>
<accession>I1YI65</accession>
<dbReference type="Proteomes" id="UP000009145">
    <property type="component" value="Chromosome"/>
</dbReference>
<keyword evidence="1" id="KW-1133">Transmembrane helix</keyword>
<gene>
    <name evidence="2" type="ordered locus">Q7C_1459</name>
</gene>
<proteinExistence type="predicted"/>
<organism evidence="2 3">
    <name type="scientific">Methylophaga frappieri (strain ATCC BAA-2434 / DSM 25690 / JAM7)</name>
    <dbReference type="NCBI Taxonomy" id="754477"/>
    <lineage>
        <taxon>Bacteria</taxon>
        <taxon>Pseudomonadati</taxon>
        <taxon>Pseudomonadota</taxon>
        <taxon>Gammaproteobacteria</taxon>
        <taxon>Thiotrichales</taxon>
        <taxon>Piscirickettsiaceae</taxon>
        <taxon>Methylophaga</taxon>
    </lineage>
</organism>
<dbReference type="STRING" id="754477.Q7C_1459"/>
<dbReference type="eggNOG" id="COG5345">
    <property type="taxonomic scope" value="Bacteria"/>
</dbReference>
<keyword evidence="1" id="KW-0812">Transmembrane</keyword>
<reference evidence="2 3" key="1">
    <citation type="journal article" date="2012" name="J. Bacteriol.">
        <title>Complete genome sequences of Methylophaga sp. strain JAM1 and Methylophaga sp. strain JAM7.</title>
        <authorList>
            <person name="Villeneuve C."/>
            <person name="Martineau C."/>
            <person name="Mauffrey F."/>
            <person name="Villemur R."/>
        </authorList>
    </citation>
    <scope>NUCLEOTIDE SEQUENCE [LARGE SCALE GENOMIC DNA]</scope>
    <source>
        <strain evidence="2 3">JAM7</strain>
    </source>
</reference>
<dbReference type="Pfam" id="PF10095">
    <property type="entry name" value="DUF2333"/>
    <property type="match status" value="1"/>
</dbReference>
<evidence type="ECO:0000313" key="2">
    <source>
        <dbReference type="EMBL" id="AFJ02608.1"/>
    </source>
</evidence>
<dbReference type="RefSeq" id="WP_014704028.1">
    <property type="nucleotide sequence ID" value="NC_017856.1"/>
</dbReference>
<evidence type="ECO:0008006" key="4">
    <source>
        <dbReference type="Google" id="ProtNLM"/>
    </source>
</evidence>
<protein>
    <recommendedName>
        <fullName evidence="4">DUF2333 domain-containing protein</fullName>
    </recommendedName>
</protein>
<dbReference type="AlphaFoldDB" id="I1YI65"/>
<dbReference type="PIRSF" id="PIRSF029693">
    <property type="entry name" value="UCP029693"/>
    <property type="match status" value="1"/>
</dbReference>
<sequence precursor="true">MADSLFLNAIRQQTAALWARIRQSRLSLFLSLVLAMLLGIFLVLMIWWSMPPAAFSPTDIAHQQAERQAQDIVTGSISTATVIHLAETLLEKPGGYLSNDVMPPSVWMDNMPNWEFGVLVQVRDYTRALRNDLSRSQSQSAEDKDLVIAEPQFNFDSESWLFPPTEVEYREAIDALKRYHARLSDPQASAQFYARADNLVAWLAIAEKRLGSLSQRLSASVGQVRINTDLAGDPAAHQSTANASQQITKTPWTELDDNFFEARGSVWALIHLLKAADSDFADVLAKKNARVSLQQIIRELEATQKTLWTPIILNGSGFGMFANHSLVMASYISRANAAMIDLRRLLEQG</sequence>
<evidence type="ECO:0000256" key="1">
    <source>
        <dbReference type="SAM" id="Phobius"/>
    </source>
</evidence>
<dbReference type="EMBL" id="CP003380">
    <property type="protein sequence ID" value="AFJ02608.1"/>
    <property type="molecule type" value="Genomic_DNA"/>
</dbReference>
<keyword evidence="1" id="KW-0472">Membrane</keyword>
<dbReference type="InterPro" id="IPR016936">
    <property type="entry name" value="UCP029693"/>
</dbReference>
<keyword evidence="3" id="KW-1185">Reference proteome</keyword>
<feature type="transmembrane region" description="Helical" evidence="1">
    <location>
        <begin position="26"/>
        <end position="48"/>
    </location>
</feature>
<dbReference type="OrthoDB" id="5821246at2"/>
<name>I1YI65_METFJ</name>